<name>E9S916_RUMAL</name>
<evidence type="ECO:0000313" key="1">
    <source>
        <dbReference type="EMBL" id="EGC04200.1"/>
    </source>
</evidence>
<comment type="caution">
    <text evidence="1">The sequence shown here is derived from an EMBL/GenBank/DDBJ whole genome shotgun (WGS) entry which is preliminary data.</text>
</comment>
<gene>
    <name evidence="1" type="ORF">CUS_5532</name>
</gene>
<sequence>MGFVTGFCLNFKADCYKVVSVMSTKFFLIYYTIYITPKQCPEAFFTLRGK</sequence>
<organism evidence="1 2">
    <name type="scientific">Ruminococcus albus 8</name>
    <dbReference type="NCBI Taxonomy" id="246199"/>
    <lineage>
        <taxon>Bacteria</taxon>
        <taxon>Bacillati</taxon>
        <taxon>Bacillota</taxon>
        <taxon>Clostridia</taxon>
        <taxon>Eubacteriales</taxon>
        <taxon>Oscillospiraceae</taxon>
        <taxon>Ruminococcus</taxon>
    </lineage>
</organism>
<reference evidence="1 2" key="1">
    <citation type="submission" date="2011-02" db="EMBL/GenBank/DDBJ databases">
        <authorList>
            <person name="Nelson K.E."/>
            <person name="Sutton G."/>
            <person name="Torralba M."/>
            <person name="Durkin S."/>
            <person name="Harkins D."/>
            <person name="Montgomery R."/>
            <person name="Ziemer C."/>
            <person name="Klaassens E."/>
            <person name="Ocuiv P."/>
            <person name="Morrison M."/>
        </authorList>
    </citation>
    <scope>NUCLEOTIDE SEQUENCE [LARGE SCALE GENOMIC DNA]</scope>
    <source>
        <strain evidence="1 2">8</strain>
    </source>
</reference>
<accession>E9S916</accession>
<proteinExistence type="predicted"/>
<dbReference type="Proteomes" id="UP000004259">
    <property type="component" value="Unassembled WGS sequence"/>
</dbReference>
<keyword evidence="2" id="KW-1185">Reference proteome</keyword>
<dbReference type="AlphaFoldDB" id="E9S916"/>
<protein>
    <submittedName>
        <fullName evidence="1">Uncharacterized protein</fullName>
    </submittedName>
</protein>
<evidence type="ECO:0000313" key="2">
    <source>
        <dbReference type="Proteomes" id="UP000004259"/>
    </source>
</evidence>
<dbReference type="EMBL" id="ADKM02000032">
    <property type="protein sequence ID" value="EGC04200.1"/>
    <property type="molecule type" value="Genomic_DNA"/>
</dbReference>